<reference evidence="1 2" key="1">
    <citation type="submission" date="2020-02" db="EMBL/GenBank/DDBJ databases">
        <title>Genome sequencing for Kineobactrum sp. M2.</title>
        <authorList>
            <person name="Park S.-J."/>
        </authorList>
    </citation>
    <scope>NUCLEOTIDE SEQUENCE [LARGE SCALE GENOMIC DNA]</scope>
    <source>
        <strain evidence="1 2">M2</strain>
    </source>
</reference>
<dbReference type="Pfam" id="PF20046">
    <property type="entry name" value="DUF6448"/>
    <property type="match status" value="1"/>
</dbReference>
<organism evidence="1 2">
    <name type="scientific">Kineobactrum salinum</name>
    <dbReference type="NCBI Taxonomy" id="2708301"/>
    <lineage>
        <taxon>Bacteria</taxon>
        <taxon>Pseudomonadati</taxon>
        <taxon>Pseudomonadota</taxon>
        <taxon>Gammaproteobacteria</taxon>
        <taxon>Cellvibrionales</taxon>
        <taxon>Halieaceae</taxon>
        <taxon>Kineobactrum</taxon>
    </lineage>
</organism>
<dbReference type="KEGG" id="kim:G3T16_15180"/>
<gene>
    <name evidence="1" type="ORF">G3T16_15180</name>
</gene>
<dbReference type="InterPro" id="IPR045613">
    <property type="entry name" value="DUF6448"/>
</dbReference>
<dbReference type="Proteomes" id="UP000477680">
    <property type="component" value="Chromosome"/>
</dbReference>
<name>A0A6C0U6S0_9GAMM</name>
<sequence length="187" mass="19997">MLAVLVSTPSAAHCDSMSGPVVKDAQTALAGEKIDSVLKWVGEDDEIAIREAFEMALAVRGESDVAMKVADNYFFETLVRIHRATEGEGFTGLKPADSVDPVITAADRALKSGQGGKLADATAAAVREGIYERFADAYSKRQVAEQSVEQGREYVKAYVESTHFVLGVNHLVTSGPSHKHVEMGASL</sequence>
<protein>
    <submittedName>
        <fullName evidence="1">Uncharacterized protein</fullName>
    </submittedName>
</protein>
<proteinExistence type="predicted"/>
<keyword evidence="2" id="KW-1185">Reference proteome</keyword>
<accession>A0A6C0U6S0</accession>
<dbReference type="AlphaFoldDB" id="A0A6C0U6S0"/>
<evidence type="ECO:0000313" key="1">
    <source>
        <dbReference type="EMBL" id="QIB67706.1"/>
    </source>
</evidence>
<dbReference type="EMBL" id="CP048711">
    <property type="protein sequence ID" value="QIB67706.1"/>
    <property type="molecule type" value="Genomic_DNA"/>
</dbReference>
<evidence type="ECO:0000313" key="2">
    <source>
        <dbReference type="Proteomes" id="UP000477680"/>
    </source>
</evidence>